<dbReference type="Pfam" id="PF05424">
    <property type="entry name" value="Duffy_binding"/>
    <property type="match status" value="1"/>
</dbReference>
<protein>
    <recommendedName>
        <fullName evidence="2">Duffy-antigen binding domain-containing protein</fullName>
    </recommendedName>
</protein>
<sequence length="432" mass="50091">NKYSTAGKYINEKAYIDDCNVSGQNNFDENNSAGKENEKYAFKHPPNGYEQACKCNQNIKPPAAQKKKVDCNGIKTLLDESNGGKNRINGCNPKDQGAPYPGWDCKPSTFKDNQEGPCMPPRRQKLCINDLKVLTNTSSESDLKRAFINCAAKEIHFLWKKYKDDKKKEVTTGGKREETDKLQSQLETGKIPDDFKRIMFYTFGDYRDLCLGNDLGNAHDTKNISGTVTSILSTKNGGTEITPDNWWKKIEKEVWDGMLCALSYDIDEKTMDSNVLEKLMNPSYSNTYEIVKFSDNTTTLEDFAERHQFLRWYIEWSDEFCKERKKKENEVEKKCKNDYEGCSEKTKNGNTCRKACKDYEEYISNKKEEYEKQEKNFETEKRQNKRGYTDFSSENGSEYLKEKCFNDTCNCMDKVKSIDDYWKKPNKTGNWE</sequence>
<reference evidence="3 4" key="1">
    <citation type="submission" date="2013-02" db="EMBL/GenBank/DDBJ databases">
        <title>The Genome Annotation of Plasmodium falciparum Tanzania (2000708).</title>
        <authorList>
            <consortium name="The Broad Institute Genome Sequencing Platform"/>
            <consortium name="The Broad Institute Genome Sequencing Center for Infectious Disease"/>
            <person name="Neafsey D."/>
            <person name="Hoffman S."/>
            <person name="Volkman S."/>
            <person name="Rosenthal P."/>
            <person name="Walker B."/>
            <person name="Young S.K."/>
            <person name="Zeng Q."/>
            <person name="Gargeya S."/>
            <person name="Fitzgerald M."/>
            <person name="Haas B."/>
            <person name="Abouelleil A."/>
            <person name="Allen A.W."/>
            <person name="Alvarado L."/>
            <person name="Arachchi H.M."/>
            <person name="Berlin A.M."/>
            <person name="Chapman S.B."/>
            <person name="Gainer-Dewar J."/>
            <person name="Goldberg J."/>
            <person name="Griggs A."/>
            <person name="Gujja S."/>
            <person name="Hansen M."/>
            <person name="Howarth C."/>
            <person name="Imamovic A."/>
            <person name="Ireland A."/>
            <person name="Larimer J."/>
            <person name="McCowan C."/>
            <person name="Murphy C."/>
            <person name="Pearson M."/>
            <person name="Poon T.W."/>
            <person name="Priest M."/>
            <person name="Roberts A."/>
            <person name="Saif S."/>
            <person name="Shea T."/>
            <person name="Sisk P."/>
            <person name="Sykes S."/>
            <person name="Wortman J."/>
            <person name="Nusbaum C."/>
            <person name="Birren B."/>
        </authorList>
    </citation>
    <scope>NUCLEOTIDE SEQUENCE [LARGE SCALE GENOMIC DNA]</scope>
    <source>
        <strain evidence="4">Tanzania (2000708)</strain>
    </source>
</reference>
<keyword evidence="1" id="KW-0175">Coiled coil</keyword>
<dbReference type="Gene3D" id="1.20.58.830">
    <property type="match status" value="1"/>
</dbReference>
<organism evidence="3 4">
    <name type="scientific">Plasmodium falciparum Tanzania</name>
    <name type="common">2000708</name>
    <dbReference type="NCBI Taxonomy" id="1036725"/>
    <lineage>
        <taxon>Eukaryota</taxon>
        <taxon>Sar</taxon>
        <taxon>Alveolata</taxon>
        <taxon>Apicomplexa</taxon>
        <taxon>Aconoidasida</taxon>
        <taxon>Haemosporida</taxon>
        <taxon>Plasmodiidae</taxon>
        <taxon>Plasmodium</taxon>
        <taxon>Plasmodium (Laverania)</taxon>
    </lineage>
</organism>
<reference evidence="3 4" key="2">
    <citation type="submission" date="2013-02" db="EMBL/GenBank/DDBJ databases">
        <title>The Genome Sequence of Plasmodium falciparum Tanzania (2000708).</title>
        <authorList>
            <consortium name="The Broad Institute Genome Sequencing Platform"/>
            <consortium name="The Broad Institute Genome Sequencing Center for Infectious Disease"/>
            <person name="Neafsey D."/>
            <person name="Cheeseman I."/>
            <person name="Volkman S."/>
            <person name="Adams J."/>
            <person name="Walker B."/>
            <person name="Young S.K."/>
            <person name="Zeng Q."/>
            <person name="Gargeya S."/>
            <person name="Fitzgerald M."/>
            <person name="Haas B."/>
            <person name="Abouelleil A."/>
            <person name="Alvarado L."/>
            <person name="Arachchi H.M."/>
            <person name="Berlin A.M."/>
            <person name="Chapman S.B."/>
            <person name="Dewar J."/>
            <person name="Goldberg J."/>
            <person name="Griggs A."/>
            <person name="Gujja S."/>
            <person name="Hansen M."/>
            <person name="Howarth C."/>
            <person name="Imamovic A."/>
            <person name="Larimer J."/>
            <person name="McCowan C."/>
            <person name="Murphy C."/>
            <person name="Neiman D."/>
            <person name="Pearson M."/>
            <person name="Priest M."/>
            <person name="Roberts A."/>
            <person name="Saif S."/>
            <person name="Shea T."/>
            <person name="Sisk P."/>
            <person name="Sykes S."/>
            <person name="Wortman J."/>
            <person name="Nusbaum C."/>
            <person name="Birren B."/>
        </authorList>
    </citation>
    <scope>NUCLEOTIDE SEQUENCE [LARGE SCALE GENOMIC DNA]</scope>
    <source>
        <strain evidence="4">Tanzania (2000708)</strain>
    </source>
</reference>
<gene>
    <name evidence="3" type="ORF">PFTANZ_06566</name>
</gene>
<dbReference type="InterPro" id="IPR008602">
    <property type="entry name" value="Duffy-antigen-binding"/>
</dbReference>
<feature type="domain" description="Duffy-antigen binding" evidence="2">
    <location>
        <begin position="116"/>
        <end position="271"/>
    </location>
</feature>
<evidence type="ECO:0000259" key="2">
    <source>
        <dbReference type="Pfam" id="PF05424"/>
    </source>
</evidence>
<dbReference type="Gene3D" id="1.20.1310.20">
    <property type="entry name" value="Duffy-antigen binding domain"/>
    <property type="match status" value="1"/>
</dbReference>
<accession>A0A024VVE7</accession>
<evidence type="ECO:0000313" key="4">
    <source>
        <dbReference type="Proteomes" id="UP000030708"/>
    </source>
</evidence>
<feature type="coiled-coil region" evidence="1">
    <location>
        <begin position="356"/>
        <end position="383"/>
    </location>
</feature>
<dbReference type="InterPro" id="IPR042202">
    <property type="entry name" value="Duffy-ag-bd_sf"/>
</dbReference>
<name>A0A024VVE7_PLAFA</name>
<evidence type="ECO:0000256" key="1">
    <source>
        <dbReference type="SAM" id="Coils"/>
    </source>
</evidence>
<dbReference type="Proteomes" id="UP000030708">
    <property type="component" value="Unassembled WGS sequence"/>
</dbReference>
<dbReference type="AlphaFoldDB" id="A0A024VVE7"/>
<feature type="non-terminal residue" evidence="3">
    <location>
        <position position="1"/>
    </location>
</feature>
<dbReference type="SUPFAM" id="SSF140924">
    <property type="entry name" value="Duffy binding domain-like"/>
    <property type="match status" value="1"/>
</dbReference>
<dbReference type="EMBL" id="KI927137">
    <property type="protein sequence ID" value="ETW32714.1"/>
    <property type="molecule type" value="Genomic_DNA"/>
</dbReference>
<proteinExistence type="predicted"/>
<evidence type="ECO:0000313" key="3">
    <source>
        <dbReference type="EMBL" id="ETW32714.1"/>
    </source>
</evidence>
<dbReference type="GO" id="GO:0046789">
    <property type="term" value="F:host cell surface receptor binding"/>
    <property type="evidence" value="ECO:0007669"/>
    <property type="project" value="InterPro"/>
</dbReference>
<dbReference type="GO" id="GO:0016020">
    <property type="term" value="C:membrane"/>
    <property type="evidence" value="ECO:0007669"/>
    <property type="project" value="InterPro"/>
</dbReference>